<sequence>MADFIFKISPNITLGSYTATRLGQFCREWGSKFIVIIDPVLKDAGVYEKILQSLDSRNLDFFVFSEISEGASTKAIQQALALAKDAHVHGVIAVGGSKALQVGRAVSAYYYEIQDLYSFVDGSLPSSASLPLICVPTTPRAPFVFTNFIPVTDSRTMSIKLLKIQNGLCKLVLFDPNLTVTLTENQITSMSIEILCLAIEAYLSPKSNFFSDMVIEKGIELLSFALDGNPSLSTTPAEILLSQGGCLASLGSSCSSIGAASLLSLCINSRFRISRSLTSAILLPYIIEDAGHFKTDKIVKLARIFRTASTSDAPENIVAAFSDNIRQRIAKTNLPPRLKDLSFSVEQLSLAAEDAGELDLITSLQRSMTSDDLFDLIKLAY</sequence>
<dbReference type="SUPFAM" id="SSF56796">
    <property type="entry name" value="Dehydroquinate synthase-like"/>
    <property type="match status" value="1"/>
</dbReference>
<feature type="domain" description="Fe-containing alcohol dehydrogenase-like C-terminal" evidence="3">
    <location>
        <begin position="191"/>
        <end position="381"/>
    </location>
</feature>
<organism evidence="4 5">
    <name type="scientific">Treponema parvum</name>
    <dbReference type="NCBI Taxonomy" id="138851"/>
    <lineage>
        <taxon>Bacteria</taxon>
        <taxon>Pseudomonadati</taxon>
        <taxon>Spirochaetota</taxon>
        <taxon>Spirochaetia</taxon>
        <taxon>Spirochaetales</taxon>
        <taxon>Treponemataceae</taxon>
        <taxon>Treponema</taxon>
    </lineage>
</organism>
<dbReference type="Proteomes" id="UP000671995">
    <property type="component" value="Chromosome"/>
</dbReference>
<proteinExistence type="predicted"/>
<keyword evidence="1" id="KW-0560">Oxidoreductase</keyword>
<feature type="domain" description="Alcohol dehydrogenase iron-type/glycerol dehydrogenase GldA" evidence="2">
    <location>
        <begin position="11"/>
        <end position="176"/>
    </location>
</feature>
<evidence type="ECO:0000313" key="5">
    <source>
        <dbReference type="Proteomes" id="UP000671995"/>
    </source>
</evidence>
<dbReference type="PANTHER" id="PTHR11496">
    <property type="entry name" value="ALCOHOL DEHYDROGENASE"/>
    <property type="match status" value="1"/>
</dbReference>
<dbReference type="RefSeq" id="WP_210117482.1">
    <property type="nucleotide sequence ID" value="NZ_CP054257.1"/>
</dbReference>
<evidence type="ECO:0000259" key="3">
    <source>
        <dbReference type="Pfam" id="PF25137"/>
    </source>
</evidence>
<reference evidence="4" key="2">
    <citation type="journal article" date="2021" name="Microbiol. Resour. Announc.">
        <title>Complete Genome Sequences of Three Human Oral Treponema parvum Isolates.</title>
        <authorList>
            <person name="Zeng H."/>
            <person name="Watt R.M."/>
        </authorList>
    </citation>
    <scope>NUCLEOTIDE SEQUENCE</scope>
    <source>
        <strain evidence="4">ATCC 700773</strain>
    </source>
</reference>
<dbReference type="AlphaFoldDB" id="A0A975F1L5"/>
<dbReference type="Pfam" id="PF25137">
    <property type="entry name" value="ADH_Fe_C"/>
    <property type="match status" value="1"/>
</dbReference>
<reference evidence="4" key="1">
    <citation type="submission" date="2020-05" db="EMBL/GenBank/DDBJ databases">
        <authorList>
            <person name="Zeng H."/>
            <person name="Chan Y.K."/>
            <person name="Watt R.M."/>
        </authorList>
    </citation>
    <scope>NUCLEOTIDE SEQUENCE</scope>
    <source>
        <strain evidence="4">ATCC 700773</strain>
    </source>
</reference>
<name>A0A975F1L5_9SPIR</name>
<dbReference type="Pfam" id="PF00465">
    <property type="entry name" value="Fe-ADH"/>
    <property type="match status" value="1"/>
</dbReference>
<dbReference type="InterPro" id="IPR001670">
    <property type="entry name" value="ADH_Fe/GldA"/>
</dbReference>
<dbReference type="InterPro" id="IPR039697">
    <property type="entry name" value="Alcohol_dehydrogenase_Fe"/>
</dbReference>
<dbReference type="GO" id="GO:0004022">
    <property type="term" value="F:alcohol dehydrogenase (NAD+) activity"/>
    <property type="evidence" value="ECO:0007669"/>
    <property type="project" value="TreeGrafter"/>
</dbReference>
<accession>A0A975F1L5</accession>
<dbReference type="InterPro" id="IPR056798">
    <property type="entry name" value="ADH_Fe_C"/>
</dbReference>
<dbReference type="GO" id="GO:0046872">
    <property type="term" value="F:metal ion binding"/>
    <property type="evidence" value="ECO:0007669"/>
    <property type="project" value="InterPro"/>
</dbReference>
<evidence type="ECO:0000313" key="4">
    <source>
        <dbReference type="EMBL" id="QTQ12771.1"/>
    </source>
</evidence>
<evidence type="ECO:0000259" key="2">
    <source>
        <dbReference type="Pfam" id="PF00465"/>
    </source>
</evidence>
<dbReference type="CDD" id="cd14864">
    <property type="entry name" value="Fe-ADH-like"/>
    <property type="match status" value="1"/>
</dbReference>
<gene>
    <name evidence="4" type="ORF">HRI96_11525</name>
</gene>
<dbReference type="Gene3D" id="3.40.50.1970">
    <property type="match status" value="1"/>
</dbReference>
<dbReference type="EMBL" id="CP054257">
    <property type="protein sequence ID" value="QTQ12771.1"/>
    <property type="molecule type" value="Genomic_DNA"/>
</dbReference>
<dbReference type="PANTHER" id="PTHR11496:SF103">
    <property type="entry name" value="DEHYDROGENASE, PUTATIVE-RELATED"/>
    <property type="match status" value="1"/>
</dbReference>
<evidence type="ECO:0000256" key="1">
    <source>
        <dbReference type="ARBA" id="ARBA00023002"/>
    </source>
</evidence>
<dbReference type="Gene3D" id="1.20.1090.10">
    <property type="entry name" value="Dehydroquinate synthase-like - alpha domain"/>
    <property type="match status" value="1"/>
</dbReference>
<protein>
    <submittedName>
        <fullName evidence="4">Iron-containing alcohol dehydrogenase</fullName>
    </submittedName>
</protein>